<gene>
    <name evidence="1" type="ORF">P154DRAFT_582161</name>
</gene>
<name>A0A6A5VWZ4_9PLEO</name>
<dbReference type="EMBL" id="ML977673">
    <property type="protein sequence ID" value="KAF1994073.1"/>
    <property type="molecule type" value="Genomic_DNA"/>
</dbReference>
<dbReference type="AlphaFoldDB" id="A0A6A5VWZ4"/>
<dbReference type="Proteomes" id="UP000799779">
    <property type="component" value="Unassembled WGS sequence"/>
</dbReference>
<keyword evidence="2" id="KW-1185">Reference proteome</keyword>
<organism evidence="1 2">
    <name type="scientific">Amniculicola lignicola CBS 123094</name>
    <dbReference type="NCBI Taxonomy" id="1392246"/>
    <lineage>
        <taxon>Eukaryota</taxon>
        <taxon>Fungi</taxon>
        <taxon>Dikarya</taxon>
        <taxon>Ascomycota</taxon>
        <taxon>Pezizomycotina</taxon>
        <taxon>Dothideomycetes</taxon>
        <taxon>Pleosporomycetidae</taxon>
        <taxon>Pleosporales</taxon>
        <taxon>Amniculicolaceae</taxon>
        <taxon>Amniculicola</taxon>
    </lineage>
</organism>
<evidence type="ECO:0000313" key="2">
    <source>
        <dbReference type="Proteomes" id="UP000799779"/>
    </source>
</evidence>
<accession>A0A6A5VWZ4</accession>
<sequence length="150" mass="16481">MQHGLGSGFNTSVLAPEASSIKLGGRCRGGAVRMRTTSIHESARYSHGWRCPAYSTVCAKLVLWYIVSEDEGCNEDDVVIGSIGFDVFVLHFSILCATTLRLGAMRIQCLSRVEKLLGRVISVPKYSYAVPYYAAATRWASWAMLGWCHG</sequence>
<evidence type="ECO:0000313" key="1">
    <source>
        <dbReference type="EMBL" id="KAF1994073.1"/>
    </source>
</evidence>
<proteinExistence type="predicted"/>
<protein>
    <submittedName>
        <fullName evidence="1">Uncharacterized protein</fullName>
    </submittedName>
</protein>
<reference evidence="1" key="1">
    <citation type="journal article" date="2020" name="Stud. Mycol.">
        <title>101 Dothideomycetes genomes: a test case for predicting lifestyles and emergence of pathogens.</title>
        <authorList>
            <person name="Haridas S."/>
            <person name="Albert R."/>
            <person name="Binder M."/>
            <person name="Bloem J."/>
            <person name="Labutti K."/>
            <person name="Salamov A."/>
            <person name="Andreopoulos B."/>
            <person name="Baker S."/>
            <person name="Barry K."/>
            <person name="Bills G."/>
            <person name="Bluhm B."/>
            <person name="Cannon C."/>
            <person name="Castanera R."/>
            <person name="Culley D."/>
            <person name="Daum C."/>
            <person name="Ezra D."/>
            <person name="Gonzalez J."/>
            <person name="Henrissat B."/>
            <person name="Kuo A."/>
            <person name="Liang C."/>
            <person name="Lipzen A."/>
            <person name="Lutzoni F."/>
            <person name="Magnuson J."/>
            <person name="Mondo S."/>
            <person name="Nolan M."/>
            <person name="Ohm R."/>
            <person name="Pangilinan J."/>
            <person name="Park H.-J."/>
            <person name="Ramirez L."/>
            <person name="Alfaro M."/>
            <person name="Sun H."/>
            <person name="Tritt A."/>
            <person name="Yoshinaga Y."/>
            <person name="Zwiers L.-H."/>
            <person name="Turgeon B."/>
            <person name="Goodwin S."/>
            <person name="Spatafora J."/>
            <person name="Crous P."/>
            <person name="Grigoriev I."/>
        </authorList>
    </citation>
    <scope>NUCLEOTIDE SEQUENCE</scope>
    <source>
        <strain evidence="1">CBS 123094</strain>
    </source>
</reference>